<dbReference type="PROSITE" id="PS01328">
    <property type="entry name" value="4HBCOA_THIOESTERASE"/>
    <property type="match status" value="1"/>
</dbReference>
<dbReference type="PANTHER" id="PTHR31793:SF37">
    <property type="entry name" value="ACYL-COA THIOESTER HYDROLASE YBGC"/>
    <property type="match status" value="1"/>
</dbReference>
<proteinExistence type="inferred from homology"/>
<dbReference type="CDD" id="cd00586">
    <property type="entry name" value="4HBT"/>
    <property type="match status" value="1"/>
</dbReference>
<dbReference type="PANTHER" id="PTHR31793">
    <property type="entry name" value="4-HYDROXYBENZOYL-COA THIOESTERASE FAMILY MEMBER"/>
    <property type="match status" value="1"/>
</dbReference>
<evidence type="ECO:0000256" key="2">
    <source>
        <dbReference type="ARBA" id="ARBA00022801"/>
    </source>
</evidence>
<dbReference type="InterPro" id="IPR008272">
    <property type="entry name" value="HB-CoA_thioesterase_AS"/>
</dbReference>
<keyword evidence="2" id="KW-0378">Hydrolase</keyword>
<dbReference type="EMBL" id="QDDL01000003">
    <property type="protein sequence ID" value="PVZ69446.1"/>
    <property type="molecule type" value="Genomic_DNA"/>
</dbReference>
<protein>
    <submittedName>
        <fullName evidence="4">Tol-pal system-associated acyl-CoA thioesterase</fullName>
    </submittedName>
</protein>
<dbReference type="InterPro" id="IPR006684">
    <property type="entry name" value="YbgC/YbaW"/>
</dbReference>
<dbReference type="Pfam" id="PF03061">
    <property type="entry name" value="4HBT"/>
    <property type="match status" value="1"/>
</dbReference>
<comment type="caution">
    <text evidence="4">The sequence shown here is derived from an EMBL/GenBank/DDBJ whole genome shotgun (WGS) entry which is preliminary data.</text>
</comment>
<feature type="domain" description="Thioesterase" evidence="3">
    <location>
        <begin position="20"/>
        <end position="105"/>
    </location>
</feature>
<organism evidence="4 5">
    <name type="scientific">Pelagibaculum spongiae</name>
    <dbReference type="NCBI Taxonomy" id="2080658"/>
    <lineage>
        <taxon>Bacteria</taxon>
        <taxon>Pseudomonadati</taxon>
        <taxon>Pseudomonadota</taxon>
        <taxon>Gammaproteobacteria</taxon>
        <taxon>Oceanospirillales</taxon>
        <taxon>Pelagibaculum</taxon>
    </lineage>
</organism>
<evidence type="ECO:0000313" key="4">
    <source>
        <dbReference type="EMBL" id="PVZ69446.1"/>
    </source>
</evidence>
<dbReference type="InterPro" id="IPR014166">
    <property type="entry name" value="Tol-Pal_acyl-CoA_thioesterase"/>
</dbReference>
<keyword evidence="5" id="KW-1185">Reference proteome</keyword>
<dbReference type="RefSeq" id="WP_116686783.1">
    <property type="nucleotide sequence ID" value="NZ_CAWNYD010000003.1"/>
</dbReference>
<dbReference type="PIRSF" id="PIRSF003230">
    <property type="entry name" value="YbgC"/>
    <property type="match status" value="1"/>
</dbReference>
<name>A0A2V1GTQ1_9GAMM</name>
<dbReference type="AlphaFoldDB" id="A0A2V1GTQ1"/>
<dbReference type="NCBIfam" id="TIGR02799">
    <property type="entry name" value="thio_ybgC"/>
    <property type="match status" value="1"/>
</dbReference>
<dbReference type="Proteomes" id="UP000244906">
    <property type="component" value="Unassembled WGS sequence"/>
</dbReference>
<accession>A0A2V1GTQ1</accession>
<dbReference type="SUPFAM" id="SSF54637">
    <property type="entry name" value="Thioesterase/thiol ester dehydrase-isomerase"/>
    <property type="match status" value="1"/>
</dbReference>
<gene>
    <name evidence="4" type="primary">ybgC</name>
    <name evidence="4" type="ORF">DC094_08900</name>
</gene>
<dbReference type="InterPro" id="IPR006683">
    <property type="entry name" value="Thioestr_dom"/>
</dbReference>
<evidence type="ECO:0000313" key="5">
    <source>
        <dbReference type="Proteomes" id="UP000244906"/>
    </source>
</evidence>
<reference evidence="4 5" key="1">
    <citation type="submission" date="2018-04" db="EMBL/GenBank/DDBJ databases">
        <title>Thalassorhabdus spongiae gen. nov., sp. nov., isolated from a marine sponge in South-West Iceland.</title>
        <authorList>
            <person name="Knobloch S."/>
            <person name="Daussin A."/>
            <person name="Johannsson R."/>
            <person name="Marteinsson V.T."/>
        </authorList>
    </citation>
    <scope>NUCLEOTIDE SEQUENCE [LARGE SCALE GENOMIC DNA]</scope>
    <source>
        <strain evidence="4 5">Hp12</strain>
    </source>
</reference>
<dbReference type="FunFam" id="3.10.129.10:FF:000004">
    <property type="entry name" value="Tol-pal system-associated acyl-CoA thioesterase"/>
    <property type="match status" value="1"/>
</dbReference>
<dbReference type="NCBIfam" id="TIGR00051">
    <property type="entry name" value="YbgC/FadM family acyl-CoA thioesterase"/>
    <property type="match status" value="1"/>
</dbReference>
<dbReference type="OrthoDB" id="9808429at2"/>
<dbReference type="Gene3D" id="3.10.129.10">
    <property type="entry name" value="Hotdog Thioesterase"/>
    <property type="match status" value="1"/>
</dbReference>
<dbReference type="InterPro" id="IPR050563">
    <property type="entry name" value="4-hydroxybenzoyl-CoA_TE"/>
</dbReference>
<sequence length="141" mass="15636">MSAAVFSWPVRVYYEDTDAGGVVYHANYLKFMERARSEWIRDLGFCLEQVSADLGVVFVVRSSNLEYLRPARLSEMLRVEVSPAAVGRASLTLDQVVRAEGGQACVTATIGLVCVDAITFRPAALPQQIRDAFNQYGEDVR</sequence>
<dbReference type="GO" id="GO:0047617">
    <property type="term" value="F:fatty acyl-CoA hydrolase activity"/>
    <property type="evidence" value="ECO:0007669"/>
    <property type="project" value="TreeGrafter"/>
</dbReference>
<evidence type="ECO:0000256" key="1">
    <source>
        <dbReference type="ARBA" id="ARBA00005953"/>
    </source>
</evidence>
<dbReference type="InterPro" id="IPR029069">
    <property type="entry name" value="HotDog_dom_sf"/>
</dbReference>
<evidence type="ECO:0000259" key="3">
    <source>
        <dbReference type="Pfam" id="PF03061"/>
    </source>
</evidence>
<comment type="similarity">
    <text evidence="1">Belongs to the 4-hydroxybenzoyl-CoA thioesterase family.</text>
</comment>